<dbReference type="Gene3D" id="3.90.550.10">
    <property type="entry name" value="Spore Coat Polysaccharide Biosynthesis Protein SpsA, Chain A"/>
    <property type="match status" value="1"/>
</dbReference>
<evidence type="ECO:0000256" key="2">
    <source>
        <dbReference type="ARBA" id="ARBA00004760"/>
    </source>
</evidence>
<organism evidence="10 11">
    <name type="scientific">Lichenifustis flavocetrariae</name>
    <dbReference type="NCBI Taxonomy" id="2949735"/>
    <lineage>
        <taxon>Bacteria</taxon>
        <taxon>Pseudomonadati</taxon>
        <taxon>Pseudomonadota</taxon>
        <taxon>Alphaproteobacteria</taxon>
        <taxon>Hyphomicrobiales</taxon>
        <taxon>Lichenihabitantaceae</taxon>
        <taxon>Lichenifustis</taxon>
    </lineage>
</organism>
<dbReference type="GO" id="GO:0006679">
    <property type="term" value="P:glucosylceramide biosynthetic process"/>
    <property type="evidence" value="ECO:0007669"/>
    <property type="project" value="TreeGrafter"/>
</dbReference>
<dbReference type="EMBL" id="JAMOIM010000005">
    <property type="protein sequence ID" value="MCW6508440.1"/>
    <property type="molecule type" value="Genomic_DNA"/>
</dbReference>
<gene>
    <name evidence="10" type="primary">hpnI</name>
    <name evidence="10" type="ORF">M8523_10455</name>
</gene>
<dbReference type="AlphaFoldDB" id="A0AA41Z107"/>
<comment type="pathway">
    <text evidence="3">Sphingolipid metabolism.</text>
</comment>
<evidence type="ECO:0000256" key="4">
    <source>
        <dbReference type="ARBA" id="ARBA00022676"/>
    </source>
</evidence>
<keyword evidence="8 9" id="KW-0472">Membrane</keyword>
<proteinExistence type="predicted"/>
<accession>A0AA41Z107</accession>
<dbReference type="PANTHER" id="PTHR12726">
    <property type="entry name" value="CERAMIDE GLUCOSYLTRANSFERASE"/>
    <property type="match status" value="1"/>
</dbReference>
<dbReference type="Pfam" id="PF13506">
    <property type="entry name" value="Glyco_transf_21"/>
    <property type="match status" value="1"/>
</dbReference>
<dbReference type="PANTHER" id="PTHR12726:SF0">
    <property type="entry name" value="CERAMIDE GLUCOSYLTRANSFERASE"/>
    <property type="match status" value="1"/>
</dbReference>
<dbReference type="Proteomes" id="UP001165667">
    <property type="component" value="Unassembled WGS sequence"/>
</dbReference>
<dbReference type="SUPFAM" id="SSF53448">
    <property type="entry name" value="Nucleotide-diphospho-sugar transferases"/>
    <property type="match status" value="1"/>
</dbReference>
<feature type="transmembrane region" description="Helical" evidence="9">
    <location>
        <begin position="345"/>
        <end position="364"/>
    </location>
</feature>
<evidence type="ECO:0000256" key="3">
    <source>
        <dbReference type="ARBA" id="ARBA00004991"/>
    </source>
</evidence>
<dbReference type="NCBIfam" id="TIGR03472">
    <property type="entry name" value="HpnI"/>
    <property type="match status" value="1"/>
</dbReference>
<dbReference type="InterPro" id="IPR025993">
    <property type="entry name" value="Ceramide_glucosylTrfase"/>
</dbReference>
<evidence type="ECO:0000256" key="9">
    <source>
        <dbReference type="SAM" id="Phobius"/>
    </source>
</evidence>
<comment type="subcellular location">
    <subcellularLocation>
        <location evidence="1">Membrane</location>
        <topology evidence="1">Multi-pass membrane protein</topology>
    </subcellularLocation>
</comment>
<keyword evidence="7 9" id="KW-1133">Transmembrane helix</keyword>
<dbReference type="CDD" id="cd02520">
    <property type="entry name" value="Glucosylceramide_synthase"/>
    <property type="match status" value="1"/>
</dbReference>
<dbReference type="InterPro" id="IPR029044">
    <property type="entry name" value="Nucleotide-diphossugar_trans"/>
</dbReference>
<evidence type="ECO:0000313" key="11">
    <source>
        <dbReference type="Proteomes" id="UP001165667"/>
    </source>
</evidence>
<reference evidence="10" key="1">
    <citation type="submission" date="2022-05" db="EMBL/GenBank/DDBJ databases">
        <authorList>
            <person name="Pankratov T."/>
        </authorList>
    </citation>
    <scope>NUCLEOTIDE SEQUENCE</scope>
    <source>
        <strain evidence="10">BP6-180914</strain>
    </source>
</reference>
<comment type="pathway">
    <text evidence="2">Lipid metabolism; sphingolipid metabolism.</text>
</comment>
<keyword evidence="5" id="KW-0808">Transferase</keyword>
<protein>
    <submittedName>
        <fullName evidence="10">Bacteriohopanetetrol glucosamine biosynthesis glycosyltransferase HpnI</fullName>
    </submittedName>
</protein>
<feature type="transmembrane region" description="Helical" evidence="9">
    <location>
        <begin position="288"/>
        <end position="308"/>
    </location>
</feature>
<name>A0AA41Z107_9HYPH</name>
<feature type="transmembrane region" description="Helical" evidence="9">
    <location>
        <begin position="314"/>
        <end position="333"/>
    </location>
</feature>
<comment type="caution">
    <text evidence="10">The sequence shown here is derived from an EMBL/GenBank/DDBJ whole genome shotgun (WGS) entry which is preliminary data.</text>
</comment>
<dbReference type="GO" id="GO:0016020">
    <property type="term" value="C:membrane"/>
    <property type="evidence" value="ECO:0007669"/>
    <property type="project" value="UniProtKB-SubCell"/>
</dbReference>
<evidence type="ECO:0000313" key="10">
    <source>
        <dbReference type="EMBL" id="MCW6508440.1"/>
    </source>
</evidence>
<dbReference type="RefSeq" id="WP_282584801.1">
    <property type="nucleotide sequence ID" value="NZ_JAMOIM010000005.1"/>
</dbReference>
<dbReference type="GO" id="GO:0008120">
    <property type="term" value="F:ceramide glucosyltransferase activity"/>
    <property type="evidence" value="ECO:0007669"/>
    <property type="project" value="TreeGrafter"/>
</dbReference>
<keyword evidence="6 9" id="KW-0812">Transmembrane</keyword>
<keyword evidence="4" id="KW-0328">Glycosyltransferase</keyword>
<dbReference type="InterPro" id="IPR017835">
    <property type="entry name" value="Hopen-assoc_HpnI"/>
</dbReference>
<sequence length="391" mass="42801">MECKPTGGVLSPILLILWLLTGAGCLHAIASIICLIRYAGQTDDRPIAYPAVTILKPLHGDEPMLFENLSSVVEQDYPGRITVVFGVGDRTDPAIQTVERLRRAYPERDLRLVIDPRRHGRNGKVSNLINMSRDIDGEIVVLADSDMRVEADYLSRVVGALQQAGVGAVTCLYRGVSLPNLWSRLATGWVDGQFLPNVVLGLSLGLAKPCMGSTIALRRDTLTEIGGFMSFKDHLADDYEIGVAVRRLGLKVAVPAQPVLGHMSAATSLRALLRQELRWNRTIRTVNFGGFVGSVVTHVLPFGILAVLADGLHWRSIALLCLVIGLRMALLFQVKRFVQKDTVELSLFVVRDLLSFAVFLGSFLPGSIDWRGHRLRVRPDGLLTAPDSTGP</sequence>
<evidence type="ECO:0000256" key="1">
    <source>
        <dbReference type="ARBA" id="ARBA00004141"/>
    </source>
</evidence>
<feature type="transmembrane region" description="Helical" evidence="9">
    <location>
        <begin position="12"/>
        <end position="36"/>
    </location>
</feature>
<keyword evidence="11" id="KW-1185">Reference proteome</keyword>
<dbReference type="PROSITE" id="PS51257">
    <property type="entry name" value="PROKAR_LIPOPROTEIN"/>
    <property type="match status" value="1"/>
</dbReference>
<evidence type="ECO:0000256" key="7">
    <source>
        <dbReference type="ARBA" id="ARBA00022989"/>
    </source>
</evidence>
<evidence type="ECO:0000256" key="5">
    <source>
        <dbReference type="ARBA" id="ARBA00022679"/>
    </source>
</evidence>
<evidence type="ECO:0000256" key="8">
    <source>
        <dbReference type="ARBA" id="ARBA00023136"/>
    </source>
</evidence>
<evidence type="ECO:0000256" key="6">
    <source>
        <dbReference type="ARBA" id="ARBA00022692"/>
    </source>
</evidence>